<gene>
    <name evidence="2" type="ORF">QBC40DRAFT_351059</name>
</gene>
<reference evidence="2" key="1">
    <citation type="journal article" date="2023" name="Mol. Phylogenet. Evol.">
        <title>Genome-scale phylogeny and comparative genomics of the fungal order Sordariales.</title>
        <authorList>
            <person name="Hensen N."/>
            <person name="Bonometti L."/>
            <person name="Westerberg I."/>
            <person name="Brannstrom I.O."/>
            <person name="Guillou S."/>
            <person name="Cros-Aarteil S."/>
            <person name="Calhoun S."/>
            <person name="Haridas S."/>
            <person name="Kuo A."/>
            <person name="Mondo S."/>
            <person name="Pangilinan J."/>
            <person name="Riley R."/>
            <person name="LaButti K."/>
            <person name="Andreopoulos B."/>
            <person name="Lipzen A."/>
            <person name="Chen C."/>
            <person name="Yan M."/>
            <person name="Daum C."/>
            <person name="Ng V."/>
            <person name="Clum A."/>
            <person name="Steindorff A."/>
            <person name="Ohm R.A."/>
            <person name="Martin F."/>
            <person name="Silar P."/>
            <person name="Natvig D.O."/>
            <person name="Lalanne C."/>
            <person name="Gautier V."/>
            <person name="Ament-Velasquez S.L."/>
            <person name="Kruys A."/>
            <person name="Hutchinson M.I."/>
            <person name="Powell A.J."/>
            <person name="Barry K."/>
            <person name="Miller A.N."/>
            <person name="Grigoriev I.V."/>
            <person name="Debuchy R."/>
            <person name="Gladieux P."/>
            <person name="Hiltunen Thoren M."/>
            <person name="Johannesson H."/>
        </authorList>
    </citation>
    <scope>NUCLEOTIDE SEQUENCE</scope>
    <source>
        <strain evidence="2">CBS 315.58</strain>
    </source>
</reference>
<evidence type="ECO:0000313" key="3">
    <source>
        <dbReference type="Proteomes" id="UP001303160"/>
    </source>
</evidence>
<organism evidence="2 3">
    <name type="scientific">Triangularia verruculosa</name>
    <dbReference type="NCBI Taxonomy" id="2587418"/>
    <lineage>
        <taxon>Eukaryota</taxon>
        <taxon>Fungi</taxon>
        <taxon>Dikarya</taxon>
        <taxon>Ascomycota</taxon>
        <taxon>Pezizomycotina</taxon>
        <taxon>Sordariomycetes</taxon>
        <taxon>Sordariomycetidae</taxon>
        <taxon>Sordariales</taxon>
        <taxon>Podosporaceae</taxon>
        <taxon>Triangularia</taxon>
    </lineage>
</organism>
<sequence length="390" mass="42589">MASAFEKDKIPDDWSDCGVNSDDNHSVKSLPDWDSDSAVEEGLEVKHATTSDAGEVVYLSESEEADGVESLADTEEGSNPSGVKLYPTLPTPWVGCPFGSTSGSPQPLASEANTRPRHEHSNSSANDDSAHGTSCSSTNRCYLIATTSLPTTPHDSSLSERPKTPSNQDGKLMALSMLVRAFFGGMEKPKACLFDLFEASFDNLIGPIVNQLKAICEAATIRLSRIPQTTKEGQALKYLNDFCTLALTSCDLAITAVGDWVQFHRDQYETVADRDLVFARFHGRFLINAMGNVELFGAKLIKLATYAAAGVEWQMVSIIGAVHGHWAAQVNPWLALAKTKENMTWKTYHDQGLNARVNMGELTLFHSAIPGMTGQLERRVLARCWMQARI</sequence>
<feature type="compositionally biased region" description="Acidic residues" evidence="1">
    <location>
        <begin position="33"/>
        <end position="42"/>
    </location>
</feature>
<evidence type="ECO:0000313" key="2">
    <source>
        <dbReference type="EMBL" id="KAK4197409.1"/>
    </source>
</evidence>
<dbReference type="AlphaFoldDB" id="A0AAN7ASE6"/>
<feature type="compositionally biased region" description="Basic and acidic residues" evidence="1">
    <location>
        <begin position="1"/>
        <end position="12"/>
    </location>
</feature>
<feature type="compositionally biased region" description="Polar residues" evidence="1">
    <location>
        <begin position="122"/>
        <end position="133"/>
    </location>
</feature>
<comment type="caution">
    <text evidence="2">The sequence shown here is derived from an EMBL/GenBank/DDBJ whole genome shotgun (WGS) entry which is preliminary data.</text>
</comment>
<feature type="region of interest" description="Disordered" evidence="1">
    <location>
        <begin position="1"/>
        <end position="133"/>
    </location>
</feature>
<dbReference type="Proteomes" id="UP001303160">
    <property type="component" value="Unassembled WGS sequence"/>
</dbReference>
<dbReference type="EMBL" id="MU863964">
    <property type="protein sequence ID" value="KAK4197409.1"/>
    <property type="molecule type" value="Genomic_DNA"/>
</dbReference>
<proteinExistence type="predicted"/>
<accession>A0AAN7ASE6</accession>
<keyword evidence="3" id="KW-1185">Reference proteome</keyword>
<feature type="compositionally biased region" description="Polar residues" evidence="1">
    <location>
        <begin position="99"/>
        <end position="113"/>
    </location>
</feature>
<evidence type="ECO:0000256" key="1">
    <source>
        <dbReference type="SAM" id="MobiDB-lite"/>
    </source>
</evidence>
<name>A0AAN7ASE6_9PEZI</name>
<reference evidence="2" key="2">
    <citation type="submission" date="2023-05" db="EMBL/GenBank/DDBJ databases">
        <authorList>
            <consortium name="Lawrence Berkeley National Laboratory"/>
            <person name="Steindorff A."/>
            <person name="Hensen N."/>
            <person name="Bonometti L."/>
            <person name="Westerberg I."/>
            <person name="Brannstrom I.O."/>
            <person name="Guillou S."/>
            <person name="Cros-Aarteil S."/>
            <person name="Calhoun S."/>
            <person name="Haridas S."/>
            <person name="Kuo A."/>
            <person name="Mondo S."/>
            <person name="Pangilinan J."/>
            <person name="Riley R."/>
            <person name="Labutti K."/>
            <person name="Andreopoulos B."/>
            <person name="Lipzen A."/>
            <person name="Chen C."/>
            <person name="Yanf M."/>
            <person name="Daum C."/>
            <person name="Ng V."/>
            <person name="Clum A."/>
            <person name="Ohm R."/>
            <person name="Martin F."/>
            <person name="Silar P."/>
            <person name="Natvig D."/>
            <person name="Lalanne C."/>
            <person name="Gautier V."/>
            <person name="Ament-Velasquez S.L."/>
            <person name="Kruys A."/>
            <person name="Hutchinson M.I."/>
            <person name="Powell A.J."/>
            <person name="Barry K."/>
            <person name="Miller A.N."/>
            <person name="Grigoriev I.V."/>
            <person name="Debuchy R."/>
            <person name="Gladieux P."/>
            <person name="Thoren M.H."/>
            <person name="Johannesson H."/>
        </authorList>
    </citation>
    <scope>NUCLEOTIDE SEQUENCE</scope>
    <source>
        <strain evidence="2">CBS 315.58</strain>
    </source>
</reference>
<feature type="compositionally biased region" description="Acidic residues" evidence="1">
    <location>
        <begin position="61"/>
        <end position="76"/>
    </location>
</feature>
<protein>
    <submittedName>
        <fullName evidence="2">Uncharacterized protein</fullName>
    </submittedName>
</protein>